<reference evidence="1 2" key="1">
    <citation type="submission" date="2024-09" db="EMBL/GenBank/DDBJ databases">
        <title>Genomes of Rahnella.</title>
        <authorList>
            <person name="Mnguni F.C."/>
            <person name="Shin G.Y."/>
            <person name="Coutinho T."/>
        </authorList>
    </citation>
    <scope>NUCLEOTIDE SEQUENCE [LARGE SCALE GENOMIC DNA]</scope>
    <source>
        <strain evidence="1 2">20WA0057</strain>
    </source>
</reference>
<name>A0ABW6CKL3_RAHSY</name>
<protein>
    <submittedName>
        <fullName evidence="1">Uncharacterized protein</fullName>
    </submittedName>
</protein>
<gene>
    <name evidence="1" type="ORF">ACFPK4_27510</name>
</gene>
<evidence type="ECO:0000313" key="2">
    <source>
        <dbReference type="Proteomes" id="UP001598201"/>
    </source>
</evidence>
<accession>A0ABW6CKL3</accession>
<keyword evidence="2" id="KW-1185">Reference proteome</keyword>
<comment type="caution">
    <text evidence="1">The sequence shown here is derived from an EMBL/GenBank/DDBJ whole genome shotgun (WGS) entry which is preliminary data.</text>
</comment>
<evidence type="ECO:0000313" key="1">
    <source>
        <dbReference type="EMBL" id="MFD3227274.1"/>
    </source>
</evidence>
<proteinExistence type="predicted"/>
<organism evidence="1 2">
    <name type="scientific">Rahnella sp. (strain Y9602)</name>
    <dbReference type="NCBI Taxonomy" id="2703885"/>
    <lineage>
        <taxon>Bacteria</taxon>
        <taxon>Pseudomonadati</taxon>
        <taxon>Pseudomonadota</taxon>
        <taxon>Gammaproteobacteria</taxon>
        <taxon>Enterobacterales</taxon>
        <taxon>Yersiniaceae</taxon>
        <taxon>Rahnella</taxon>
    </lineage>
</organism>
<dbReference type="RefSeq" id="WP_379672526.1">
    <property type="nucleotide sequence ID" value="NZ_JBHUCJ010000194.1"/>
</dbReference>
<dbReference type="EMBL" id="JBHUCJ010000194">
    <property type="protein sequence ID" value="MFD3227274.1"/>
    <property type="molecule type" value="Genomic_DNA"/>
</dbReference>
<sequence>MLAFFPFADAWQASPRLLSAKMCTGDSRGMLTIRRWPTSD</sequence>
<dbReference type="Proteomes" id="UP001598201">
    <property type="component" value="Unassembled WGS sequence"/>
</dbReference>